<dbReference type="GO" id="GO:0042546">
    <property type="term" value="P:cell wall biogenesis"/>
    <property type="evidence" value="ECO:0007669"/>
    <property type="project" value="InterPro"/>
</dbReference>
<keyword evidence="2 12" id="KW-0052">Apoplast</keyword>
<accession>A0AAD6QNZ2</accession>
<feature type="chain" id="PRO_5041776660" description="Xyloglucan endotransglucosylase/hydrolase" evidence="12">
    <location>
        <begin position="20"/>
        <end position="290"/>
    </location>
</feature>
<evidence type="ECO:0000256" key="12">
    <source>
        <dbReference type="RuleBase" id="RU361120"/>
    </source>
</evidence>
<gene>
    <name evidence="14" type="ORF">NC653_016912</name>
</gene>
<dbReference type="GO" id="GO:0071555">
    <property type="term" value="P:cell wall organization"/>
    <property type="evidence" value="ECO:0007669"/>
    <property type="project" value="UniProtKB-KW"/>
</dbReference>
<dbReference type="InterPro" id="IPR016455">
    <property type="entry name" value="XTH"/>
</dbReference>
<name>A0AAD6QNZ2_9ROSI</name>
<protein>
    <recommendedName>
        <fullName evidence="12">Xyloglucan endotransglucosylase/hydrolase</fullName>
        <ecNumber evidence="12">2.4.1.207</ecNumber>
    </recommendedName>
</protein>
<dbReference type="GO" id="GO:0016762">
    <property type="term" value="F:xyloglucan:xyloglucosyl transferase activity"/>
    <property type="evidence" value="ECO:0007669"/>
    <property type="project" value="UniProtKB-EC"/>
</dbReference>
<comment type="caution">
    <text evidence="14">The sequence shown here is derived from an EMBL/GenBank/DDBJ whole genome shotgun (WGS) entry which is preliminary data.</text>
</comment>
<sequence length="290" mass="33137">MKAGLLVSLIVNFLVVASAGSFYNDFYFNWGHDHGKVYDNGNSLSLILDKNSGSGFQSKKEYLFGKIDIQLKLVHGNSAGTVTTFYLWQLSSLGPYHDEIDFEFLGNTSGQPYTLHTNVFSQGKGNREQQFYLWFDPTADFHTYSILWNPQRIIFSVDGIAIREFKNLESIGVPFPKNQPMRIYSSLWEADDWATCGGRVKTDWTKAPFVASFRNFNVNACAWSYGASSCKSKSGFADSISNSWIWEELDAGRKGQMKWVRDNYMTYDYCKDSKRFPHGLPRECYVTNFP</sequence>
<evidence type="ECO:0000256" key="10">
    <source>
        <dbReference type="PIRSR" id="PIRSR005604-1"/>
    </source>
</evidence>
<evidence type="ECO:0000259" key="13">
    <source>
        <dbReference type="PROSITE" id="PS51762"/>
    </source>
</evidence>
<dbReference type="EC" id="2.4.1.207" evidence="12"/>
<proteinExistence type="inferred from homology"/>
<feature type="active site" description="Proton donor" evidence="10">
    <location>
        <position position="103"/>
    </location>
</feature>
<reference evidence="14" key="1">
    <citation type="journal article" date="2023" name="Mol. Ecol. Resour.">
        <title>Chromosome-level genome assembly of a triploid poplar Populus alba 'Berolinensis'.</title>
        <authorList>
            <person name="Chen S."/>
            <person name="Yu Y."/>
            <person name="Wang X."/>
            <person name="Wang S."/>
            <person name="Zhang T."/>
            <person name="Zhou Y."/>
            <person name="He R."/>
            <person name="Meng N."/>
            <person name="Wang Y."/>
            <person name="Liu W."/>
            <person name="Liu Z."/>
            <person name="Liu J."/>
            <person name="Guo Q."/>
            <person name="Huang H."/>
            <person name="Sederoff R.R."/>
            <person name="Wang G."/>
            <person name="Qu G."/>
            <person name="Chen S."/>
        </authorList>
    </citation>
    <scope>NUCLEOTIDE SEQUENCE</scope>
    <source>
        <strain evidence="14">SC-2020</strain>
    </source>
</reference>
<feature type="domain" description="GH16" evidence="13">
    <location>
        <begin position="16"/>
        <end position="213"/>
    </location>
</feature>
<keyword evidence="9 12" id="KW-0326">Glycosidase</keyword>
<dbReference type="PANTHER" id="PTHR31062">
    <property type="entry name" value="XYLOGLUCAN ENDOTRANSGLUCOSYLASE/HYDROLASE PROTEIN 8-RELATED"/>
    <property type="match status" value="1"/>
</dbReference>
<evidence type="ECO:0000256" key="2">
    <source>
        <dbReference type="ARBA" id="ARBA00022523"/>
    </source>
</evidence>
<evidence type="ECO:0000256" key="7">
    <source>
        <dbReference type="ARBA" id="ARBA00023157"/>
    </source>
</evidence>
<organism evidence="14 15">
    <name type="scientific">Populus alba x Populus x berolinensis</name>
    <dbReference type="NCBI Taxonomy" id="444605"/>
    <lineage>
        <taxon>Eukaryota</taxon>
        <taxon>Viridiplantae</taxon>
        <taxon>Streptophyta</taxon>
        <taxon>Embryophyta</taxon>
        <taxon>Tracheophyta</taxon>
        <taxon>Spermatophyta</taxon>
        <taxon>Magnoliopsida</taxon>
        <taxon>eudicotyledons</taxon>
        <taxon>Gunneridae</taxon>
        <taxon>Pentapetalae</taxon>
        <taxon>rosids</taxon>
        <taxon>fabids</taxon>
        <taxon>Malpighiales</taxon>
        <taxon>Salicaceae</taxon>
        <taxon>Saliceae</taxon>
        <taxon>Populus</taxon>
    </lineage>
</organism>
<dbReference type="CDD" id="cd02176">
    <property type="entry name" value="GH16_XET"/>
    <property type="match status" value="1"/>
</dbReference>
<comment type="similarity">
    <text evidence="12">Belongs to the glycosyl hydrolase 16 family.</text>
</comment>
<dbReference type="InterPro" id="IPR013320">
    <property type="entry name" value="ConA-like_dom_sf"/>
</dbReference>
<dbReference type="Pfam" id="PF00722">
    <property type="entry name" value="Glyco_hydro_16"/>
    <property type="match status" value="1"/>
</dbReference>
<dbReference type="FunFam" id="2.60.120.200:FF:000025">
    <property type="entry name" value="Xyloglucan endotransglucosylase/hydrolase"/>
    <property type="match status" value="1"/>
</dbReference>
<dbReference type="InterPro" id="IPR010713">
    <property type="entry name" value="XET_C"/>
</dbReference>
<evidence type="ECO:0000256" key="5">
    <source>
        <dbReference type="ARBA" id="ARBA00022729"/>
    </source>
</evidence>
<evidence type="ECO:0000256" key="6">
    <source>
        <dbReference type="ARBA" id="ARBA00022801"/>
    </source>
</evidence>
<comment type="PTM">
    <text evidence="12">Contains at least one intrachain disulfide bond essential for its enzymatic activity.</text>
</comment>
<dbReference type="PIRSF" id="PIRSF005604">
    <property type="entry name" value="XET"/>
    <property type="match status" value="1"/>
</dbReference>
<feature type="glycosylation site" description="N-linked (GlcNAc...) asparagine" evidence="11">
    <location>
        <position position="107"/>
    </location>
</feature>
<dbReference type="InterPro" id="IPR044791">
    <property type="entry name" value="Beta-glucanase/XTH"/>
</dbReference>
<dbReference type="GO" id="GO:0048046">
    <property type="term" value="C:apoplast"/>
    <property type="evidence" value="ECO:0007669"/>
    <property type="project" value="UniProtKB-SubCell"/>
</dbReference>
<dbReference type="InterPro" id="IPR008263">
    <property type="entry name" value="GH16_AS"/>
</dbReference>
<dbReference type="Pfam" id="PF06955">
    <property type="entry name" value="XET_C"/>
    <property type="match status" value="1"/>
</dbReference>
<evidence type="ECO:0000256" key="8">
    <source>
        <dbReference type="ARBA" id="ARBA00023180"/>
    </source>
</evidence>
<dbReference type="PROSITE" id="PS51762">
    <property type="entry name" value="GH16_2"/>
    <property type="match status" value="1"/>
</dbReference>
<evidence type="ECO:0000256" key="11">
    <source>
        <dbReference type="PIRSR" id="PIRSR005604-2"/>
    </source>
</evidence>
<keyword evidence="1 12" id="KW-0134">Cell wall</keyword>
<evidence type="ECO:0000256" key="4">
    <source>
        <dbReference type="ARBA" id="ARBA00022679"/>
    </source>
</evidence>
<keyword evidence="3 12" id="KW-0964">Secreted</keyword>
<dbReference type="EMBL" id="JAQIZT010000006">
    <property type="protein sequence ID" value="KAJ6993929.1"/>
    <property type="molecule type" value="Genomic_DNA"/>
</dbReference>
<keyword evidence="15" id="KW-1185">Reference proteome</keyword>
<dbReference type="GO" id="GO:0010411">
    <property type="term" value="P:xyloglucan metabolic process"/>
    <property type="evidence" value="ECO:0007669"/>
    <property type="project" value="InterPro"/>
</dbReference>
<evidence type="ECO:0000256" key="9">
    <source>
        <dbReference type="ARBA" id="ARBA00023295"/>
    </source>
</evidence>
<dbReference type="PROSITE" id="PS01034">
    <property type="entry name" value="GH16_1"/>
    <property type="match status" value="1"/>
</dbReference>
<evidence type="ECO:0000313" key="14">
    <source>
        <dbReference type="EMBL" id="KAJ6993929.1"/>
    </source>
</evidence>
<dbReference type="GO" id="GO:0004553">
    <property type="term" value="F:hydrolase activity, hydrolyzing O-glycosyl compounds"/>
    <property type="evidence" value="ECO:0007669"/>
    <property type="project" value="InterPro"/>
</dbReference>
<keyword evidence="5 12" id="KW-0732">Signal</keyword>
<evidence type="ECO:0000256" key="3">
    <source>
        <dbReference type="ARBA" id="ARBA00022525"/>
    </source>
</evidence>
<comment type="subcellular location">
    <subcellularLocation>
        <location evidence="12">Secreted</location>
        <location evidence="12">Cell wall</location>
    </subcellularLocation>
    <subcellularLocation>
        <location evidence="12">Secreted</location>
        <location evidence="12">Extracellular space</location>
        <location evidence="12">Apoplast</location>
    </subcellularLocation>
</comment>
<keyword evidence="4 12" id="KW-0808">Transferase</keyword>
<dbReference type="AlphaFoldDB" id="A0AAD6QNZ2"/>
<feature type="signal peptide" evidence="12">
    <location>
        <begin position="1"/>
        <end position="19"/>
    </location>
</feature>
<keyword evidence="7" id="KW-1015">Disulfide bond</keyword>
<comment type="function">
    <text evidence="12">Catalyzes xyloglucan endohydrolysis (XEH) and/or endotransglycosylation (XET). Cleaves and religates xyloglucan polymers, an essential constituent of the primary cell wall, and thereby participates in cell wall construction of growing tissues.</text>
</comment>
<dbReference type="Gene3D" id="2.60.120.200">
    <property type="match status" value="1"/>
</dbReference>
<keyword evidence="12" id="KW-0961">Cell wall biogenesis/degradation</keyword>
<keyword evidence="8" id="KW-0325">Glycoprotein</keyword>
<evidence type="ECO:0000256" key="1">
    <source>
        <dbReference type="ARBA" id="ARBA00022512"/>
    </source>
</evidence>
<keyword evidence="6 12" id="KW-0378">Hydrolase</keyword>
<feature type="active site" description="Nucleophile" evidence="10">
    <location>
        <position position="99"/>
    </location>
</feature>
<dbReference type="Proteomes" id="UP001164929">
    <property type="component" value="Chromosome 6"/>
</dbReference>
<dbReference type="InterPro" id="IPR000757">
    <property type="entry name" value="Beta-glucanase-like"/>
</dbReference>
<dbReference type="SUPFAM" id="SSF49899">
    <property type="entry name" value="Concanavalin A-like lectins/glucanases"/>
    <property type="match status" value="1"/>
</dbReference>
<evidence type="ECO:0000313" key="15">
    <source>
        <dbReference type="Proteomes" id="UP001164929"/>
    </source>
</evidence>